<accession>A0A807LL48</accession>
<dbReference type="RefSeq" id="WP_054803126.1">
    <property type="nucleotide sequence ID" value="NZ_CP019445.1"/>
</dbReference>
<dbReference type="KEGG" id="kco:BWI95_13790"/>
<dbReference type="AlphaFoldDB" id="A0A807LL48"/>
<dbReference type="GO" id="GO:0005524">
    <property type="term" value="F:ATP binding"/>
    <property type="evidence" value="ECO:0007669"/>
    <property type="project" value="UniProtKB-KW"/>
</dbReference>
<keyword evidence="1" id="KW-0547">Nucleotide-binding</keyword>
<evidence type="ECO:0000313" key="2">
    <source>
        <dbReference type="Proteomes" id="UP000187148"/>
    </source>
</evidence>
<dbReference type="Proteomes" id="UP000187148">
    <property type="component" value="Chromosome"/>
</dbReference>
<keyword evidence="2" id="KW-1185">Reference proteome</keyword>
<dbReference type="EMBL" id="CP019445">
    <property type="protein sequence ID" value="APZ06042.1"/>
    <property type="molecule type" value="Genomic_DNA"/>
</dbReference>
<keyword evidence="1" id="KW-0067">ATP-binding</keyword>
<organism evidence="1 2">
    <name type="scientific">Kosakonia cowanii JCM 10956 = DSM 18146</name>
    <dbReference type="NCBI Taxonomy" id="1300165"/>
    <lineage>
        <taxon>Bacteria</taxon>
        <taxon>Pseudomonadati</taxon>
        <taxon>Pseudomonadota</taxon>
        <taxon>Gammaproteobacteria</taxon>
        <taxon>Enterobacterales</taxon>
        <taxon>Enterobacteriaceae</taxon>
        <taxon>Kosakonia</taxon>
    </lineage>
</organism>
<proteinExistence type="predicted"/>
<gene>
    <name evidence="1" type="ORF">BWI95_13790</name>
</gene>
<evidence type="ECO:0000313" key="1">
    <source>
        <dbReference type="EMBL" id="APZ06042.1"/>
    </source>
</evidence>
<reference evidence="1 2" key="1">
    <citation type="submission" date="2017-01" db="EMBL/GenBank/DDBJ databases">
        <authorList>
            <person name="Cao J.-M."/>
        </authorList>
    </citation>
    <scope>NUCLEOTIDE SEQUENCE [LARGE SCALE GENOMIC DNA]</scope>
    <source>
        <strain evidence="1 2">888-76</strain>
    </source>
</reference>
<protein>
    <submittedName>
        <fullName evidence="1">ATP-binding protein</fullName>
    </submittedName>
</protein>
<name>A0A807LL48_9ENTR</name>
<sequence length="330" mass="37000">MNDAMYLNAFAMTEPEDDFYIYYPGWLNVWESHLYNQALKATAKRGWGFKRFGTSKAVYAREMVRKPDYIHYIEALEQAAESALQSLGAKERMLLLKSRTAFIYVDAWGESAIFENISSALHTSTIDTLPKNLLKKFAIKNVSCKMRGEKLSLIAAMRSAQDYLCWNTFDFVVVCAAWRAIPLLVFSEAALAGEAVNRRAQQVSGIHLSVERAGCFIFSRRAGGISVRCGNYHSWQDGAQTQRELYENASDIDLFAQAGPATNPMKPEQAVNILDLSTIFGSSGCLTPALSWEYLQQNVPRGTKIRTIVKDSFGGSAWFDSWIDMEKEGA</sequence>